<proteinExistence type="predicted"/>
<dbReference type="SUPFAM" id="SSF53067">
    <property type="entry name" value="Actin-like ATPase domain"/>
    <property type="match status" value="2"/>
</dbReference>
<dbReference type="EMBL" id="JAMOKX010000007">
    <property type="protein sequence ID" value="MCL9820032.1"/>
    <property type="molecule type" value="Genomic_DNA"/>
</dbReference>
<gene>
    <name evidence="2" type="ORF">NCR95_07640</name>
</gene>
<dbReference type="RefSeq" id="WP_250604920.1">
    <property type="nucleotide sequence ID" value="NZ_JAMOKW010000002.1"/>
</dbReference>
<dbReference type="Gene3D" id="3.30.420.40">
    <property type="match status" value="1"/>
</dbReference>
<feature type="domain" description="Ppx/GppA phosphatase N-terminal" evidence="1">
    <location>
        <begin position="22"/>
        <end position="295"/>
    </location>
</feature>
<name>A0ABT0TX55_9HELI</name>
<comment type="caution">
    <text evidence="2">The sequence shown here is derived from an EMBL/GenBank/DDBJ whole genome shotgun (WGS) entry which is preliminary data.</text>
</comment>
<protein>
    <submittedName>
        <fullName evidence="2">Phosphatase</fullName>
    </submittedName>
</protein>
<dbReference type="PANTHER" id="PTHR30005:SF0">
    <property type="entry name" value="RETROGRADE REGULATION PROTEIN 2"/>
    <property type="match status" value="1"/>
</dbReference>
<dbReference type="Proteomes" id="UP001057522">
    <property type="component" value="Unassembled WGS sequence"/>
</dbReference>
<dbReference type="InterPro" id="IPR050273">
    <property type="entry name" value="GppA/Ppx_hydrolase"/>
</dbReference>
<accession>A0ABT0TX55</accession>
<keyword evidence="3" id="KW-1185">Reference proteome</keyword>
<dbReference type="PANTHER" id="PTHR30005">
    <property type="entry name" value="EXOPOLYPHOSPHATASE"/>
    <property type="match status" value="1"/>
</dbReference>
<evidence type="ECO:0000313" key="2">
    <source>
        <dbReference type="EMBL" id="MCL9820032.1"/>
    </source>
</evidence>
<dbReference type="CDD" id="cd24054">
    <property type="entry name" value="ASKHA_NBD_AaPPX-GppA_MtPPX2-like"/>
    <property type="match status" value="1"/>
</dbReference>
<sequence length="310" mass="34796">MQEFIGIDLGSNSLRGIRMNTHYEVLGEYEAVVRSAEGLSESGKICNAALERIILGLQNLKKALKIKPQDKIIALTTQAMRQATNSQEVLEIIAQKTQITFQIIKGEEEAYITSLAPQRSIKKLAQINPKYQKDCFVIVDMGGASSEFIFCAQNGITAKSFEIGIVQSKDKYKTLENFISHKDKITAPIIEFINKQHNKPKFLVANSGTPTMVCALKMGLKSYDSKKVFGKVLKVEDFKEELRKFETLSNEEKENLVGILKADVVPFGIMLFLFFMEILGFKECLIIDEGVREGAAILGIDKIDLRQKFQ</sequence>
<evidence type="ECO:0000313" key="3">
    <source>
        <dbReference type="Proteomes" id="UP001057522"/>
    </source>
</evidence>
<dbReference type="InterPro" id="IPR043129">
    <property type="entry name" value="ATPase_NBD"/>
</dbReference>
<reference evidence="2" key="1">
    <citation type="submission" date="2022-06" db="EMBL/GenBank/DDBJ databases">
        <title>Helicobacter colisuis sp. nov.</title>
        <authorList>
            <person name="Papic B."/>
            <person name="Gruntar I."/>
        </authorList>
    </citation>
    <scope>NUCLEOTIDE SEQUENCE</scope>
    <source>
        <strain evidence="2">11154-15</strain>
    </source>
</reference>
<organism evidence="2 3">
    <name type="scientific">Helicobacter colisuis</name>
    <dbReference type="NCBI Taxonomy" id="2949739"/>
    <lineage>
        <taxon>Bacteria</taxon>
        <taxon>Pseudomonadati</taxon>
        <taxon>Campylobacterota</taxon>
        <taxon>Epsilonproteobacteria</taxon>
        <taxon>Campylobacterales</taxon>
        <taxon>Helicobacteraceae</taxon>
        <taxon>Helicobacter</taxon>
    </lineage>
</organism>
<dbReference type="Pfam" id="PF02541">
    <property type="entry name" value="Ppx-GppA"/>
    <property type="match status" value="1"/>
</dbReference>
<evidence type="ECO:0000259" key="1">
    <source>
        <dbReference type="Pfam" id="PF02541"/>
    </source>
</evidence>
<dbReference type="InterPro" id="IPR003695">
    <property type="entry name" value="Ppx_GppA_N"/>
</dbReference>
<dbReference type="Gene3D" id="3.30.420.150">
    <property type="entry name" value="Exopolyphosphatase. Domain 2"/>
    <property type="match status" value="1"/>
</dbReference>